<proteinExistence type="predicted"/>
<accession>W7THB9</accession>
<dbReference type="Proteomes" id="UP000019335">
    <property type="component" value="Chromosome 11"/>
</dbReference>
<protein>
    <submittedName>
        <fullName evidence="2">Uncharacterized protein</fullName>
    </submittedName>
</protein>
<reference evidence="2 3" key="1">
    <citation type="journal article" date="2014" name="Mol. Plant">
        <title>Chromosome Scale Genome Assembly and Transcriptome Profiling of Nannochloropsis gaditana in Nitrogen Depletion.</title>
        <authorList>
            <person name="Corteggiani Carpinelli E."/>
            <person name="Telatin A."/>
            <person name="Vitulo N."/>
            <person name="Forcato C."/>
            <person name="D'Angelo M."/>
            <person name="Schiavon R."/>
            <person name="Vezzi A."/>
            <person name="Giacometti G.M."/>
            <person name="Morosinotto T."/>
            <person name="Valle G."/>
        </authorList>
    </citation>
    <scope>NUCLEOTIDE SEQUENCE [LARGE SCALE GENOMIC DNA]</scope>
    <source>
        <strain evidence="2 3">B-31</strain>
    </source>
</reference>
<sequence length="162" mass="17474">MEASCLGGEWSLEPFQRRPGRVLGCHAADRYPSESEVDVKENDNKYEERGFKEARGWWGPGPHATASMEGHRTSPARATGPGGGRRDPSRIVLAGRERGGRGCSTRGFGPEVAPSVFRPVARRALPSVACCGVGALQAGWVNGGAWRAGVERKREKELTCDI</sequence>
<feature type="region of interest" description="Disordered" evidence="1">
    <location>
        <begin position="53"/>
        <end position="107"/>
    </location>
</feature>
<organism evidence="2 3">
    <name type="scientific">Nannochloropsis gaditana</name>
    <dbReference type="NCBI Taxonomy" id="72520"/>
    <lineage>
        <taxon>Eukaryota</taxon>
        <taxon>Sar</taxon>
        <taxon>Stramenopiles</taxon>
        <taxon>Ochrophyta</taxon>
        <taxon>Eustigmatophyceae</taxon>
        <taxon>Eustigmatales</taxon>
        <taxon>Monodopsidaceae</taxon>
        <taxon>Nannochloropsis</taxon>
    </lineage>
</organism>
<dbReference type="AlphaFoldDB" id="W7THB9"/>
<evidence type="ECO:0000256" key="1">
    <source>
        <dbReference type="SAM" id="MobiDB-lite"/>
    </source>
</evidence>
<evidence type="ECO:0000313" key="3">
    <source>
        <dbReference type="Proteomes" id="UP000019335"/>
    </source>
</evidence>
<evidence type="ECO:0000313" key="2">
    <source>
        <dbReference type="EMBL" id="EWM25442.1"/>
    </source>
</evidence>
<dbReference type="EMBL" id="AZIL01000936">
    <property type="protein sequence ID" value="EWM25442.1"/>
    <property type="molecule type" value="Genomic_DNA"/>
</dbReference>
<name>W7THB9_9STRA</name>
<comment type="caution">
    <text evidence="2">The sequence shown here is derived from an EMBL/GenBank/DDBJ whole genome shotgun (WGS) entry which is preliminary data.</text>
</comment>
<gene>
    <name evidence="2" type="ORF">Naga_100005g100</name>
</gene>
<keyword evidence="3" id="KW-1185">Reference proteome</keyword>
<feature type="compositionally biased region" description="Basic and acidic residues" evidence="1">
    <location>
        <begin position="84"/>
        <end position="100"/>
    </location>
</feature>